<keyword evidence="3" id="KW-0238">DNA-binding</keyword>
<dbReference type="Proteomes" id="UP001251528">
    <property type="component" value="Unassembled WGS sequence"/>
</dbReference>
<evidence type="ECO:0000256" key="4">
    <source>
        <dbReference type="ARBA" id="ARBA00023163"/>
    </source>
</evidence>
<evidence type="ECO:0000256" key="5">
    <source>
        <dbReference type="ARBA" id="ARBA00023242"/>
    </source>
</evidence>
<dbReference type="GO" id="GO:0000981">
    <property type="term" value="F:DNA-binding transcription factor activity, RNA polymerase II-specific"/>
    <property type="evidence" value="ECO:0007669"/>
    <property type="project" value="TreeGrafter"/>
</dbReference>
<keyword evidence="2" id="KW-0805">Transcription regulation</keyword>
<keyword evidence="4" id="KW-0804">Transcription</keyword>
<proteinExistence type="predicted"/>
<name>A0AAJ0CIA8_9HYPO</name>
<keyword evidence="7" id="KW-1185">Reference proteome</keyword>
<comment type="caution">
    <text evidence="6">The sequence shown here is derived from an EMBL/GenBank/DDBJ whole genome shotgun (WGS) entry which is preliminary data.</text>
</comment>
<accession>A0AAJ0CIA8</accession>
<comment type="subcellular location">
    <subcellularLocation>
        <location evidence="1">Nucleus</location>
    </subcellularLocation>
</comment>
<dbReference type="AlphaFoldDB" id="A0AAJ0CIA8"/>
<evidence type="ECO:0000313" key="6">
    <source>
        <dbReference type="EMBL" id="KAK2593551.1"/>
    </source>
</evidence>
<keyword evidence="5" id="KW-0539">Nucleus</keyword>
<protein>
    <recommendedName>
        <fullName evidence="8">Transcription factor domain-containing protein</fullName>
    </recommendedName>
</protein>
<dbReference type="EMBL" id="JASWJB010000206">
    <property type="protein sequence ID" value="KAK2593551.1"/>
    <property type="molecule type" value="Genomic_DNA"/>
</dbReference>
<dbReference type="GO" id="GO:0000976">
    <property type="term" value="F:transcription cis-regulatory region binding"/>
    <property type="evidence" value="ECO:0007669"/>
    <property type="project" value="TreeGrafter"/>
</dbReference>
<dbReference type="InterPro" id="IPR051089">
    <property type="entry name" value="prtT"/>
</dbReference>
<evidence type="ECO:0000256" key="1">
    <source>
        <dbReference type="ARBA" id="ARBA00004123"/>
    </source>
</evidence>
<evidence type="ECO:0000313" key="7">
    <source>
        <dbReference type="Proteomes" id="UP001251528"/>
    </source>
</evidence>
<evidence type="ECO:0008006" key="8">
    <source>
        <dbReference type="Google" id="ProtNLM"/>
    </source>
</evidence>
<gene>
    <name evidence="6" type="ORF">QQS21_008726</name>
</gene>
<reference evidence="6" key="1">
    <citation type="submission" date="2023-06" db="EMBL/GenBank/DDBJ databases">
        <title>Conoideocrella luteorostrata (Hypocreales: Clavicipitaceae), a potential biocontrol fungus for elongate hemlock scale in United States Christmas tree production areas.</title>
        <authorList>
            <person name="Barrett H."/>
            <person name="Lovett B."/>
            <person name="Macias A.M."/>
            <person name="Stajich J.E."/>
            <person name="Kasson M.T."/>
        </authorList>
    </citation>
    <scope>NUCLEOTIDE SEQUENCE</scope>
    <source>
        <strain evidence="6">ARSEF 14590</strain>
    </source>
</reference>
<organism evidence="6 7">
    <name type="scientific">Conoideocrella luteorostrata</name>
    <dbReference type="NCBI Taxonomy" id="1105319"/>
    <lineage>
        <taxon>Eukaryota</taxon>
        <taxon>Fungi</taxon>
        <taxon>Dikarya</taxon>
        <taxon>Ascomycota</taxon>
        <taxon>Pezizomycotina</taxon>
        <taxon>Sordariomycetes</taxon>
        <taxon>Hypocreomycetidae</taxon>
        <taxon>Hypocreales</taxon>
        <taxon>Clavicipitaceae</taxon>
        <taxon>Conoideocrella</taxon>
    </lineage>
</organism>
<dbReference type="PANTHER" id="PTHR31845">
    <property type="entry name" value="FINGER DOMAIN PROTEIN, PUTATIVE-RELATED"/>
    <property type="match status" value="1"/>
</dbReference>
<evidence type="ECO:0000256" key="2">
    <source>
        <dbReference type="ARBA" id="ARBA00023015"/>
    </source>
</evidence>
<dbReference type="PANTHER" id="PTHR31845:SF39">
    <property type="entry name" value="TRANSCRIPTION FACTOR PBCR-RELATED"/>
    <property type="match status" value="1"/>
</dbReference>
<evidence type="ECO:0000256" key="3">
    <source>
        <dbReference type="ARBA" id="ARBA00023125"/>
    </source>
</evidence>
<dbReference type="GO" id="GO:0005634">
    <property type="term" value="C:nucleus"/>
    <property type="evidence" value="ECO:0007669"/>
    <property type="project" value="UniProtKB-SubCell"/>
</dbReference>
<sequence>MSFHRPSIIRYGSWVGDCIDLLGSPSSVHIGDRRLAAWAQLQALAEENLTMAGLNEGSSINSSDPRTLFVLKNGYERAKTWRKHLPSDIMMETLDIHYHVILLNLCQPGLYSSHKSRDFRPPYAISVYDAPEGSAQESLQLVHARMECMHIARTLINLFLNLSAEELRQVPVVVFTRMMYAVVVLTKAEKSFSLSGAASNNGNSESISTTDLLHCILSRLSSAADGCQYRNPAIFFAVLRRLLCSIGDGSPQLLSTQDQVIEPLMNLAISQARHDISVEQDNYPPVESRAFDLESMFSSKQTDPFFVPPFPLDDAMHPIPGNASTDATAIMLWNSILGDEAFP</sequence>